<reference evidence="1 2" key="1">
    <citation type="submission" date="2020-07" db="EMBL/GenBank/DDBJ databases">
        <title>Pseudogemmobacter sp. nov., isolated from poultry manure in Taiwan.</title>
        <authorList>
            <person name="Lin S.-Y."/>
            <person name="Tang Y.-S."/>
            <person name="Young C.-C."/>
        </authorList>
    </citation>
    <scope>NUCLEOTIDE SEQUENCE [LARGE SCALE GENOMIC DNA]</scope>
    <source>
        <strain evidence="1 2">CC-YST710</strain>
    </source>
</reference>
<dbReference type="Proteomes" id="UP001198571">
    <property type="component" value="Unassembled WGS sequence"/>
</dbReference>
<organism evidence="1 2">
    <name type="scientific">Pseudogemmobacter faecipullorum</name>
    <dbReference type="NCBI Taxonomy" id="2755041"/>
    <lineage>
        <taxon>Bacteria</taxon>
        <taxon>Pseudomonadati</taxon>
        <taxon>Pseudomonadota</taxon>
        <taxon>Alphaproteobacteria</taxon>
        <taxon>Rhodobacterales</taxon>
        <taxon>Paracoccaceae</taxon>
        <taxon>Pseudogemmobacter</taxon>
    </lineage>
</organism>
<dbReference type="RefSeq" id="WP_226937134.1">
    <property type="nucleotide sequence ID" value="NZ_JACDXX010000019.1"/>
</dbReference>
<name>A0ABS8CQL8_9RHOB</name>
<protein>
    <submittedName>
        <fullName evidence="1">Uncharacterized protein</fullName>
    </submittedName>
</protein>
<sequence>MLDAEAQILKSPPESLRKLARVSVNQGQIELHILLACLLGRNFPDESFAQLRQIMARAPKSLLRQVADDLELPFEHLAVVCMEQFGIALTADA</sequence>
<keyword evidence="2" id="KW-1185">Reference proteome</keyword>
<evidence type="ECO:0000313" key="1">
    <source>
        <dbReference type="EMBL" id="MCB5411679.1"/>
    </source>
</evidence>
<accession>A0ABS8CQL8</accession>
<dbReference type="EMBL" id="JACDXX010000019">
    <property type="protein sequence ID" value="MCB5411679.1"/>
    <property type="molecule type" value="Genomic_DNA"/>
</dbReference>
<gene>
    <name evidence="1" type="ORF">H0485_16935</name>
</gene>
<evidence type="ECO:0000313" key="2">
    <source>
        <dbReference type="Proteomes" id="UP001198571"/>
    </source>
</evidence>
<comment type="caution">
    <text evidence="1">The sequence shown here is derived from an EMBL/GenBank/DDBJ whole genome shotgun (WGS) entry which is preliminary data.</text>
</comment>
<proteinExistence type="predicted"/>